<name>A0A4Q4Z6E0_9ACTN</name>
<gene>
    <name evidence="2" type="ORF">EKO23_19670</name>
</gene>
<protein>
    <submittedName>
        <fullName evidence="2">Uncharacterized protein</fullName>
    </submittedName>
</protein>
<dbReference type="Proteomes" id="UP000295198">
    <property type="component" value="Unassembled WGS sequence"/>
</dbReference>
<reference evidence="2 3" key="1">
    <citation type="submission" date="2019-01" db="EMBL/GenBank/DDBJ databases">
        <title>Nocardioides guangzhouensis sp. nov., an actinobacterium isolated from soil.</title>
        <authorList>
            <person name="Fu Y."/>
            <person name="Cai Y."/>
            <person name="Lin Z."/>
            <person name="Chen P."/>
        </authorList>
    </citation>
    <scope>NUCLEOTIDE SEQUENCE [LARGE SCALE GENOMIC DNA]</scope>
    <source>
        <strain evidence="2 3">130</strain>
    </source>
</reference>
<keyword evidence="3" id="KW-1185">Reference proteome</keyword>
<evidence type="ECO:0000313" key="3">
    <source>
        <dbReference type="Proteomes" id="UP000295198"/>
    </source>
</evidence>
<dbReference type="OrthoDB" id="4317910at2"/>
<proteinExistence type="predicted"/>
<evidence type="ECO:0000313" key="2">
    <source>
        <dbReference type="EMBL" id="RYP83282.1"/>
    </source>
</evidence>
<accession>A0A4Q4Z6E0</accession>
<feature type="region of interest" description="Disordered" evidence="1">
    <location>
        <begin position="1"/>
        <end position="23"/>
    </location>
</feature>
<dbReference type="RefSeq" id="WP_134719872.1">
    <property type="nucleotide sequence ID" value="NZ_SDKM01000035.1"/>
</dbReference>
<feature type="compositionally biased region" description="Basic residues" evidence="1">
    <location>
        <begin position="9"/>
        <end position="23"/>
    </location>
</feature>
<evidence type="ECO:0000256" key="1">
    <source>
        <dbReference type="SAM" id="MobiDB-lite"/>
    </source>
</evidence>
<comment type="caution">
    <text evidence="2">The sequence shown here is derived from an EMBL/GenBank/DDBJ whole genome shotgun (WGS) entry which is preliminary data.</text>
</comment>
<organism evidence="2 3">
    <name type="scientific">Nocardioides guangzhouensis</name>
    <dbReference type="NCBI Taxonomy" id="2497878"/>
    <lineage>
        <taxon>Bacteria</taxon>
        <taxon>Bacillati</taxon>
        <taxon>Actinomycetota</taxon>
        <taxon>Actinomycetes</taxon>
        <taxon>Propionibacteriales</taxon>
        <taxon>Nocardioidaceae</taxon>
        <taxon>Nocardioides</taxon>
    </lineage>
</organism>
<sequence length="221" mass="23838">MHALLSKGPARRSAARAAARRQRARGGAVVVGDAGARATEVLDLQRLAGNRAVTQLVRTFDGNGHSGSITLHGQAEPFFDGGTAKVLNPGVARKKGCDCPQDEPCMTGTGTLRVTYKVEVTITMPDVPGGLSACQERRVRDFLRNVLGPHEQEHARRLRTYDGTTSRPFSVTACGRPALDEAVNARIHKMQNDEHDQRSADAEKKSAAIDPFDRPVDLSCT</sequence>
<dbReference type="AlphaFoldDB" id="A0A4Q4Z6E0"/>
<dbReference type="EMBL" id="SDKM01000035">
    <property type="protein sequence ID" value="RYP83282.1"/>
    <property type="molecule type" value="Genomic_DNA"/>
</dbReference>
<feature type="region of interest" description="Disordered" evidence="1">
    <location>
        <begin position="190"/>
        <end position="221"/>
    </location>
</feature>